<organism evidence="1">
    <name type="scientific">hydrothermal vent metagenome</name>
    <dbReference type="NCBI Taxonomy" id="652676"/>
    <lineage>
        <taxon>unclassified sequences</taxon>
        <taxon>metagenomes</taxon>
        <taxon>ecological metagenomes</taxon>
    </lineage>
</organism>
<gene>
    <name evidence="1" type="ORF">MNBD_GAMMA12-2264</name>
</gene>
<protein>
    <submittedName>
        <fullName evidence="1">Uncharacterized protein</fullName>
    </submittedName>
</protein>
<accession>A0A3B0YLZ7</accession>
<evidence type="ECO:0000313" key="1">
    <source>
        <dbReference type="EMBL" id="VAW76577.1"/>
    </source>
</evidence>
<name>A0A3B0YLZ7_9ZZZZ</name>
<dbReference type="EMBL" id="UOFL01000110">
    <property type="protein sequence ID" value="VAW76577.1"/>
    <property type="molecule type" value="Genomic_DNA"/>
</dbReference>
<sequence length="86" mass="10053">MNAENLINYEGKLNKVRLERKYPSEIYTNGFVHFVNNEIVILQQYHDFYCEEYCVLRMNDIMEIRSNKCGSFGEFSPTSTSTPTGN</sequence>
<proteinExistence type="predicted"/>
<dbReference type="AlphaFoldDB" id="A0A3B0YLZ7"/>
<reference evidence="1" key="1">
    <citation type="submission" date="2018-06" db="EMBL/GenBank/DDBJ databases">
        <authorList>
            <person name="Zhirakovskaya E."/>
        </authorList>
    </citation>
    <scope>NUCLEOTIDE SEQUENCE</scope>
</reference>